<sequence>MPSKKHSKIRVRGVKKDYKYEGWLNSALQGPNPKLDYFTFADTFQNTKHATNSHYLDLLTLLSINQSNKLTKIAQEAQNLFDAHGLGNNTDKHTDEESLVSLGITRSPELNEVEDTENEVEDETSSGIGSGTDKVLHQTANLPSDQVEKLNIVDLSSTAAKDILRSEIGNDRYNLIVEETKLEPVTLSTYATELSNALNEASLSSQILRQALYNNGFRSDFDLVAHNDAGFIEVTTRYFLDMMNSPQNPINKTMLERTSAAYLIIYLVNQLFLPNNDIIELAWLEREFYLTDRSKFDGILFKVGNKSIAPVIIEFSGGINDKTSSRKNSNDIEKLYRNMAKIMKDTDTDQMFCMRCYGLNIYFEKLHKYDDVMYRSITANIEIPNTPRKLKAFIQEVPKILAWKQSVINYAIDLN</sequence>
<protein>
    <submittedName>
        <fullName evidence="2">Uncharacterized protein</fullName>
    </submittedName>
</protein>
<dbReference type="OrthoDB" id="2288930at2759"/>
<organism evidence="2 3">
    <name type="scientific">Rhizopus azygosporus</name>
    <name type="common">Rhizopus microsporus var. azygosporus</name>
    <dbReference type="NCBI Taxonomy" id="86630"/>
    <lineage>
        <taxon>Eukaryota</taxon>
        <taxon>Fungi</taxon>
        <taxon>Fungi incertae sedis</taxon>
        <taxon>Mucoromycota</taxon>
        <taxon>Mucoromycotina</taxon>
        <taxon>Mucoromycetes</taxon>
        <taxon>Mucorales</taxon>
        <taxon>Mucorineae</taxon>
        <taxon>Rhizopodaceae</taxon>
        <taxon>Rhizopus</taxon>
    </lineage>
</organism>
<feature type="region of interest" description="Disordered" evidence="1">
    <location>
        <begin position="108"/>
        <end position="135"/>
    </location>
</feature>
<dbReference type="Proteomes" id="UP000252139">
    <property type="component" value="Unassembled WGS sequence"/>
</dbReference>
<accession>A0A367IW08</accession>
<gene>
    <name evidence="2" type="ORF">CU097_001915</name>
</gene>
<keyword evidence="3" id="KW-1185">Reference proteome</keyword>
<evidence type="ECO:0000313" key="2">
    <source>
        <dbReference type="EMBL" id="RCH81806.1"/>
    </source>
</evidence>
<proteinExistence type="predicted"/>
<evidence type="ECO:0000313" key="3">
    <source>
        <dbReference type="Proteomes" id="UP000252139"/>
    </source>
</evidence>
<comment type="caution">
    <text evidence="2">The sequence shown here is derived from an EMBL/GenBank/DDBJ whole genome shotgun (WGS) entry which is preliminary data.</text>
</comment>
<feature type="compositionally biased region" description="Acidic residues" evidence="1">
    <location>
        <begin position="111"/>
        <end position="124"/>
    </location>
</feature>
<evidence type="ECO:0000256" key="1">
    <source>
        <dbReference type="SAM" id="MobiDB-lite"/>
    </source>
</evidence>
<name>A0A367IW08_RHIAZ</name>
<dbReference type="EMBL" id="PJQL01003271">
    <property type="protein sequence ID" value="RCH81806.1"/>
    <property type="molecule type" value="Genomic_DNA"/>
</dbReference>
<reference evidence="2 3" key="1">
    <citation type="journal article" date="2018" name="G3 (Bethesda)">
        <title>Phylogenetic and Phylogenomic Definition of Rhizopus Species.</title>
        <authorList>
            <person name="Gryganskyi A.P."/>
            <person name="Golan J."/>
            <person name="Dolatabadi S."/>
            <person name="Mondo S."/>
            <person name="Robb S."/>
            <person name="Idnurm A."/>
            <person name="Muszewska A."/>
            <person name="Steczkiewicz K."/>
            <person name="Masonjones S."/>
            <person name="Liao H.L."/>
            <person name="Gajdeczka M.T."/>
            <person name="Anike F."/>
            <person name="Vuek A."/>
            <person name="Anishchenko I.M."/>
            <person name="Voigt K."/>
            <person name="de Hoog G.S."/>
            <person name="Smith M.E."/>
            <person name="Heitman J."/>
            <person name="Vilgalys R."/>
            <person name="Stajich J.E."/>
        </authorList>
    </citation>
    <scope>NUCLEOTIDE SEQUENCE [LARGE SCALE GENOMIC DNA]</scope>
    <source>
        <strain evidence="2 3">CBS 357.93</strain>
    </source>
</reference>
<dbReference type="AlphaFoldDB" id="A0A367IW08"/>